<comment type="caution">
    <text evidence="1">The sequence shown here is derived from an EMBL/GenBank/DDBJ whole genome shotgun (WGS) entry which is preliminary data.</text>
</comment>
<dbReference type="AlphaFoldDB" id="A0A444W6M9"/>
<dbReference type="Proteomes" id="UP000289775">
    <property type="component" value="Unassembled WGS sequence"/>
</dbReference>
<organism evidence="1 2">
    <name type="scientific">Flavobacterium beibuense</name>
    <dbReference type="NCBI Taxonomy" id="657326"/>
    <lineage>
        <taxon>Bacteria</taxon>
        <taxon>Pseudomonadati</taxon>
        <taxon>Bacteroidota</taxon>
        <taxon>Flavobacteriia</taxon>
        <taxon>Flavobacteriales</taxon>
        <taxon>Flavobacteriaceae</taxon>
        <taxon>Flavobacterium</taxon>
    </lineage>
</organism>
<proteinExistence type="predicted"/>
<protein>
    <submittedName>
        <fullName evidence="1">Uncharacterized protein</fullName>
    </submittedName>
</protein>
<dbReference type="RefSeq" id="WP_129751972.1">
    <property type="nucleotide sequence ID" value="NZ_JUIW01000010.1"/>
</dbReference>
<dbReference type="EMBL" id="JUIW01000010">
    <property type="protein sequence ID" value="RYJ41510.1"/>
    <property type="molecule type" value="Genomic_DNA"/>
</dbReference>
<accession>A0A444W6M9</accession>
<sequence length="142" mass="16995">MDFMLMATTAFLMVALFYASNSFEDAHMRSSRKRALILFRENRENSLKFYTELEVYVSKNDIWSYNAFEDTDITFAELIDTLKEKHDIEYSDKAETEIEKTKFTRTQIEDCLERLDYEQEFITSLESNIQFRNINFEKQDIA</sequence>
<keyword evidence="2" id="KW-1185">Reference proteome</keyword>
<gene>
    <name evidence="1" type="ORF">NU09_2884</name>
</gene>
<evidence type="ECO:0000313" key="1">
    <source>
        <dbReference type="EMBL" id="RYJ41510.1"/>
    </source>
</evidence>
<evidence type="ECO:0000313" key="2">
    <source>
        <dbReference type="Proteomes" id="UP000289775"/>
    </source>
</evidence>
<name>A0A444W6M9_9FLAO</name>
<reference evidence="1 2" key="1">
    <citation type="submission" date="2014-12" db="EMBL/GenBank/DDBJ databases">
        <title>Genome sequence of Flavobacterium beibuense RSKm HC5.</title>
        <authorList>
            <person name="Kim J.F."/>
            <person name="Song J.Y."/>
            <person name="Kwak M.-J."/>
            <person name="Lee S.-W."/>
        </authorList>
    </citation>
    <scope>NUCLEOTIDE SEQUENCE [LARGE SCALE GENOMIC DNA]</scope>
    <source>
        <strain evidence="1 2">RSKm HC5</strain>
    </source>
</reference>
<dbReference type="OrthoDB" id="1350751at2"/>